<feature type="region of interest" description="Disordered" evidence="1">
    <location>
        <begin position="106"/>
        <end position="125"/>
    </location>
</feature>
<proteinExistence type="predicted"/>
<organism evidence="2 3">
    <name type="scientific">Cotesia congregata</name>
    <name type="common">Parasitoid wasp</name>
    <name type="synonym">Apanteles congregatus</name>
    <dbReference type="NCBI Taxonomy" id="51543"/>
    <lineage>
        <taxon>Eukaryota</taxon>
        <taxon>Metazoa</taxon>
        <taxon>Ecdysozoa</taxon>
        <taxon>Arthropoda</taxon>
        <taxon>Hexapoda</taxon>
        <taxon>Insecta</taxon>
        <taxon>Pterygota</taxon>
        <taxon>Neoptera</taxon>
        <taxon>Endopterygota</taxon>
        <taxon>Hymenoptera</taxon>
        <taxon>Apocrita</taxon>
        <taxon>Ichneumonoidea</taxon>
        <taxon>Braconidae</taxon>
        <taxon>Microgastrinae</taxon>
        <taxon>Cotesia</taxon>
    </lineage>
</organism>
<feature type="region of interest" description="Disordered" evidence="1">
    <location>
        <begin position="142"/>
        <end position="174"/>
    </location>
</feature>
<evidence type="ECO:0000256" key="1">
    <source>
        <dbReference type="SAM" id="MobiDB-lite"/>
    </source>
</evidence>
<protein>
    <submittedName>
        <fullName evidence="2">Uncharacterized protein</fullName>
    </submittedName>
</protein>
<gene>
    <name evidence="2" type="ORF">HICCMSTLAB_LOCUS2219</name>
</gene>
<reference evidence="2" key="1">
    <citation type="submission" date="2021-04" db="EMBL/GenBank/DDBJ databases">
        <authorList>
            <person name="Chebbi M.A.C M."/>
        </authorList>
    </citation>
    <scope>NUCLEOTIDE SEQUENCE</scope>
</reference>
<keyword evidence="3" id="KW-1185">Reference proteome</keyword>
<sequence length="227" mass="25865">MFTRSFELDTTAECANSSTLTLLGHMLCQLRENGIRISKKRPRFAKNNRDKDKEGLENTKLEIKFSIHKKTLNYTEVLINYQSFSRLCSRVRGEATSIKPVCMKRGDSRPVRGRRSNFASPSERVRSRTREHSLVRVLVFEGRPEPEPEPESTRDFLFPTSHQHSGTTPSDNKLSSLSPALVSFHQLLNNLQSSVKCTYIHRMNIGRPVGQLDPAEDLKQKAPVVKI</sequence>
<evidence type="ECO:0000313" key="2">
    <source>
        <dbReference type="EMBL" id="CAG5076560.1"/>
    </source>
</evidence>
<feature type="compositionally biased region" description="Basic and acidic residues" evidence="1">
    <location>
        <begin position="142"/>
        <end position="154"/>
    </location>
</feature>
<dbReference type="EMBL" id="CAJNRD030001117">
    <property type="protein sequence ID" value="CAG5076560.1"/>
    <property type="molecule type" value="Genomic_DNA"/>
</dbReference>
<evidence type="ECO:0000313" key="3">
    <source>
        <dbReference type="Proteomes" id="UP000786811"/>
    </source>
</evidence>
<name>A0A8J2H0J5_COTCN</name>
<dbReference type="Proteomes" id="UP000786811">
    <property type="component" value="Unassembled WGS sequence"/>
</dbReference>
<accession>A0A8J2H0J5</accession>
<dbReference type="AlphaFoldDB" id="A0A8J2H0J5"/>
<feature type="compositionally biased region" description="Polar residues" evidence="1">
    <location>
        <begin position="160"/>
        <end position="174"/>
    </location>
</feature>
<comment type="caution">
    <text evidence="2">The sequence shown here is derived from an EMBL/GenBank/DDBJ whole genome shotgun (WGS) entry which is preliminary data.</text>
</comment>